<accession>A0AAE9MMZ9</accession>
<evidence type="ECO:0000256" key="1">
    <source>
        <dbReference type="SAM" id="Phobius"/>
    </source>
</evidence>
<evidence type="ECO:0000313" key="2">
    <source>
        <dbReference type="EMBL" id="UTD15078.1"/>
    </source>
</evidence>
<feature type="transmembrane region" description="Helical" evidence="1">
    <location>
        <begin position="445"/>
        <end position="462"/>
    </location>
</feature>
<feature type="transmembrane region" description="Helical" evidence="1">
    <location>
        <begin position="12"/>
        <end position="35"/>
    </location>
</feature>
<name>A0AAE9MMZ9_9FLAO</name>
<feature type="transmembrane region" description="Helical" evidence="1">
    <location>
        <begin position="260"/>
        <end position="278"/>
    </location>
</feature>
<sequence length="470" mass="54145">MFFQTINYELKILFRNGWITLLTVILLSIIGFATYNGQKKVKQRTDDIIKVKQNLVESDTKMLKNILDIENGIDTGLPYWMLPNNPSTVGTRHPRVVAMDAQPLSFIATGQSDLYTHFMKPSIFGNNFALDYTEIANPVQLLFGTFDISFVFIFILPLLIIAFTYNILSREKELGTLRLIGSQPLTIRKWLIQKLGFRFILFASISLVVFLVCILIFTKNALLNFSQLFATIMLLIAYEAFWFSLAGIVNLKINNSSKNALSLIGLWLLIVLVIPATANQISTSIYPTPSRLNMINEIREANREIEKKQDEILDGYLRDHPELANKENKNFTFWHRYFASQDLLEQQLSPLLLNYNKALKKQQQVVDYFKYTSPAILMQEALNKIAGTSANDYENYKQQVVSFSNKWRDHIVPLLFKNKKYTIETYQSRPTFIFKPLEQKTTKNLIAILMLTSVVILTGFLIKKKTSYFS</sequence>
<proteinExistence type="predicted"/>
<dbReference type="EMBL" id="CP050861">
    <property type="protein sequence ID" value="UTD15078.1"/>
    <property type="molecule type" value="Genomic_DNA"/>
</dbReference>
<keyword evidence="1" id="KW-0812">Transmembrane</keyword>
<reference evidence="2" key="1">
    <citation type="submission" date="2020-04" db="EMBL/GenBank/DDBJ databases">
        <title>Tenacibaculum mesophilum bac2.</title>
        <authorList>
            <person name="Li M."/>
        </authorList>
    </citation>
    <scope>NUCLEOTIDE SEQUENCE</scope>
    <source>
        <strain evidence="2">Bac2</strain>
    </source>
</reference>
<evidence type="ECO:0000313" key="3">
    <source>
        <dbReference type="Proteomes" id="UP001056837"/>
    </source>
</evidence>
<feature type="transmembrane region" description="Helical" evidence="1">
    <location>
        <begin position="195"/>
        <end position="217"/>
    </location>
</feature>
<protein>
    <submittedName>
        <fullName evidence="2">DUF3526 domain-containing protein</fullName>
    </submittedName>
</protein>
<dbReference type="Proteomes" id="UP001056837">
    <property type="component" value="Chromosome"/>
</dbReference>
<dbReference type="InterPro" id="IPR021913">
    <property type="entry name" value="DUF3526"/>
</dbReference>
<organism evidence="2 3">
    <name type="scientific">Tenacibaculum mesophilum</name>
    <dbReference type="NCBI Taxonomy" id="104268"/>
    <lineage>
        <taxon>Bacteria</taxon>
        <taxon>Pseudomonadati</taxon>
        <taxon>Bacteroidota</taxon>
        <taxon>Flavobacteriia</taxon>
        <taxon>Flavobacteriales</taxon>
        <taxon>Flavobacteriaceae</taxon>
        <taxon>Tenacibaculum</taxon>
    </lineage>
</organism>
<dbReference type="Pfam" id="PF12040">
    <property type="entry name" value="DUF3526"/>
    <property type="match status" value="1"/>
</dbReference>
<gene>
    <name evidence="2" type="ORF">HER15_06165</name>
</gene>
<dbReference type="RefSeq" id="WP_253680802.1">
    <property type="nucleotide sequence ID" value="NZ_CP050861.1"/>
</dbReference>
<dbReference type="PANTHER" id="PTHR43471:SF14">
    <property type="entry name" value="ABC-2 TYPE TRANSPORT SYSTEM PERMEASE PROTEIN"/>
    <property type="match status" value="1"/>
</dbReference>
<keyword evidence="1" id="KW-0472">Membrane</keyword>
<feature type="transmembrane region" description="Helical" evidence="1">
    <location>
        <begin position="229"/>
        <end position="248"/>
    </location>
</feature>
<keyword evidence="1" id="KW-1133">Transmembrane helix</keyword>
<feature type="transmembrane region" description="Helical" evidence="1">
    <location>
        <begin position="148"/>
        <end position="168"/>
    </location>
</feature>
<dbReference type="PANTHER" id="PTHR43471">
    <property type="entry name" value="ABC TRANSPORTER PERMEASE"/>
    <property type="match status" value="1"/>
</dbReference>
<dbReference type="AlphaFoldDB" id="A0AAE9MMZ9"/>